<feature type="non-terminal residue" evidence="4">
    <location>
        <position position="401"/>
    </location>
</feature>
<dbReference type="PROSITE" id="PS50012">
    <property type="entry name" value="RCC1_3"/>
    <property type="match status" value="6"/>
</dbReference>
<feature type="repeat" description="RCC1" evidence="2">
    <location>
        <begin position="2"/>
        <end position="55"/>
    </location>
</feature>
<feature type="repeat" description="RCC1" evidence="2">
    <location>
        <begin position="61"/>
        <end position="117"/>
    </location>
</feature>
<dbReference type="EMBL" id="BLQM01000188">
    <property type="protein sequence ID" value="GMH73764.1"/>
    <property type="molecule type" value="Genomic_DNA"/>
</dbReference>
<evidence type="ECO:0000256" key="1">
    <source>
        <dbReference type="ARBA" id="ARBA00022737"/>
    </source>
</evidence>
<dbReference type="Proteomes" id="UP001162640">
    <property type="component" value="Unassembled WGS sequence"/>
</dbReference>
<feature type="domain" description="RCC1-like" evidence="3">
    <location>
        <begin position="4"/>
        <end position="343"/>
    </location>
</feature>
<feature type="repeat" description="RCC1" evidence="2">
    <location>
        <begin position="172"/>
        <end position="228"/>
    </location>
</feature>
<evidence type="ECO:0000313" key="4">
    <source>
        <dbReference type="EMBL" id="GMH73764.1"/>
    </source>
</evidence>
<feature type="non-terminal residue" evidence="4">
    <location>
        <position position="1"/>
    </location>
</feature>
<dbReference type="InterPro" id="IPR051210">
    <property type="entry name" value="Ub_ligase/GEF_domain"/>
</dbReference>
<sequence length="401" mass="42652">GSGVSCWGVGKRGQLGTGKRDDEPVPKAIPNGVGFNIRIVQVSAGGGLVRVAHTLLLTDTGRVLSFGCAQYGQLGHGFSAGKQLPDETKPRYIEYLSGMRITNVSAGELHSACVNNDGDLYTWGEGFCGQLGHADKRPQLTPKKVEVGDLEYECVETVDCGSRQTVCVTEEGEVFSFGLGWFGVLGSSNLTLVDNSTQCIPKKIEALDGIKILGISVGHRHVLALDEDGVVYSWGSGGGGALGHGDFVQRNIPERIDELVHVKKKVTSLSAGVDISMVVVDDGGVFSWGRTKNGRNGLGMQESNVAIPRQVQLGEHSGLAVSVEAAYVHSLIVLCTGQTLICGGVGINDSVDGADAGDDGLPRLIQDDGTINCWQRGKEIIEIKKVEKWKKYGKYETKGRA</sequence>
<dbReference type="PRINTS" id="PR00633">
    <property type="entry name" value="RCCNDNSATION"/>
</dbReference>
<reference evidence="5" key="1">
    <citation type="journal article" date="2023" name="Commun. Biol.">
        <title>Genome analysis of Parmales, the sister group of diatoms, reveals the evolutionary specialization of diatoms from phago-mixotrophs to photoautotrophs.</title>
        <authorList>
            <person name="Ban H."/>
            <person name="Sato S."/>
            <person name="Yoshikawa S."/>
            <person name="Yamada K."/>
            <person name="Nakamura Y."/>
            <person name="Ichinomiya M."/>
            <person name="Sato N."/>
            <person name="Blanc-Mathieu R."/>
            <person name="Endo H."/>
            <person name="Kuwata A."/>
            <person name="Ogata H."/>
        </authorList>
    </citation>
    <scope>NUCLEOTIDE SEQUENCE [LARGE SCALE GENOMIC DNA]</scope>
</reference>
<comment type="caution">
    <text evidence="4">The sequence shown here is derived from an EMBL/GenBank/DDBJ whole genome shotgun (WGS) entry which is preliminary data.</text>
</comment>
<name>A0A9W7ASV9_9STRA</name>
<protein>
    <recommendedName>
        <fullName evidence="3">RCC1-like domain-containing protein</fullName>
    </recommendedName>
</protein>
<evidence type="ECO:0000256" key="2">
    <source>
        <dbReference type="PROSITE-ProRule" id="PRU00235"/>
    </source>
</evidence>
<feature type="repeat" description="RCC1" evidence="2">
    <location>
        <begin position="229"/>
        <end position="282"/>
    </location>
</feature>
<evidence type="ECO:0000259" key="3">
    <source>
        <dbReference type="Pfam" id="PF25390"/>
    </source>
</evidence>
<proteinExistence type="predicted"/>
<dbReference type="InterPro" id="IPR000408">
    <property type="entry name" value="Reg_chr_condens"/>
</dbReference>
<dbReference type="Gene3D" id="2.130.10.30">
    <property type="entry name" value="Regulator of chromosome condensation 1/beta-lactamase-inhibitor protein II"/>
    <property type="match status" value="2"/>
</dbReference>
<dbReference type="AlphaFoldDB" id="A0A9W7ASV9"/>
<evidence type="ECO:0000313" key="5">
    <source>
        <dbReference type="Proteomes" id="UP001162640"/>
    </source>
</evidence>
<feature type="repeat" description="RCC1" evidence="2">
    <location>
        <begin position="283"/>
        <end position="336"/>
    </location>
</feature>
<dbReference type="SUPFAM" id="SSF50985">
    <property type="entry name" value="RCC1/BLIP-II"/>
    <property type="match status" value="1"/>
</dbReference>
<gene>
    <name evidence="4" type="ORF">TL16_g06276</name>
</gene>
<keyword evidence="1" id="KW-0677">Repeat</keyword>
<dbReference type="InterPro" id="IPR058923">
    <property type="entry name" value="RCC1-like_dom"/>
</dbReference>
<feature type="repeat" description="RCC1" evidence="2">
    <location>
        <begin position="118"/>
        <end position="171"/>
    </location>
</feature>
<dbReference type="PANTHER" id="PTHR22870">
    <property type="entry name" value="REGULATOR OF CHROMOSOME CONDENSATION"/>
    <property type="match status" value="1"/>
</dbReference>
<dbReference type="PANTHER" id="PTHR22870:SF360">
    <property type="entry name" value="ULTRAVIOLET-B RECEPTOR UVR8"/>
    <property type="match status" value="1"/>
</dbReference>
<dbReference type="Pfam" id="PF25390">
    <property type="entry name" value="WD40_RLD"/>
    <property type="match status" value="1"/>
</dbReference>
<accession>A0A9W7ASV9</accession>
<organism evidence="4 5">
    <name type="scientific">Triparma laevis f. inornata</name>
    <dbReference type="NCBI Taxonomy" id="1714386"/>
    <lineage>
        <taxon>Eukaryota</taxon>
        <taxon>Sar</taxon>
        <taxon>Stramenopiles</taxon>
        <taxon>Ochrophyta</taxon>
        <taxon>Bolidophyceae</taxon>
        <taxon>Parmales</taxon>
        <taxon>Triparmaceae</taxon>
        <taxon>Triparma</taxon>
    </lineage>
</organism>
<dbReference type="InterPro" id="IPR009091">
    <property type="entry name" value="RCC1/BLIP-II"/>
</dbReference>
<dbReference type="PROSITE" id="PS00626">
    <property type="entry name" value="RCC1_2"/>
    <property type="match status" value="1"/>
</dbReference>